<feature type="compositionally biased region" description="Polar residues" evidence="1">
    <location>
        <begin position="289"/>
        <end position="305"/>
    </location>
</feature>
<feature type="region of interest" description="Disordered" evidence="1">
    <location>
        <begin position="118"/>
        <end position="156"/>
    </location>
</feature>
<comment type="caution">
    <text evidence="2">The sequence shown here is derived from an EMBL/GenBank/DDBJ whole genome shotgun (WGS) entry which is preliminary data.</text>
</comment>
<evidence type="ECO:0000313" key="3">
    <source>
        <dbReference type="Proteomes" id="UP000224634"/>
    </source>
</evidence>
<feature type="compositionally biased region" description="Basic and acidic residues" evidence="1">
    <location>
        <begin position="1"/>
        <end position="11"/>
    </location>
</feature>
<gene>
    <name evidence="2" type="ORF">AJ80_00417</name>
</gene>
<feature type="compositionally biased region" description="Low complexity" evidence="1">
    <location>
        <begin position="139"/>
        <end position="152"/>
    </location>
</feature>
<feature type="compositionally biased region" description="Low complexity" evidence="1">
    <location>
        <begin position="329"/>
        <end position="343"/>
    </location>
</feature>
<dbReference type="Proteomes" id="UP000224634">
    <property type="component" value="Unassembled WGS sequence"/>
</dbReference>
<evidence type="ECO:0000313" key="2">
    <source>
        <dbReference type="EMBL" id="PGH27867.1"/>
    </source>
</evidence>
<organism evidence="2 3">
    <name type="scientific">Polytolypa hystricis (strain UAMH7299)</name>
    <dbReference type="NCBI Taxonomy" id="1447883"/>
    <lineage>
        <taxon>Eukaryota</taxon>
        <taxon>Fungi</taxon>
        <taxon>Dikarya</taxon>
        <taxon>Ascomycota</taxon>
        <taxon>Pezizomycotina</taxon>
        <taxon>Eurotiomycetes</taxon>
        <taxon>Eurotiomycetidae</taxon>
        <taxon>Onygenales</taxon>
        <taxon>Onygenales incertae sedis</taxon>
        <taxon>Polytolypa</taxon>
    </lineage>
</organism>
<dbReference type="AlphaFoldDB" id="A0A2B7Z4U8"/>
<keyword evidence="3" id="KW-1185">Reference proteome</keyword>
<feature type="region of interest" description="Disordered" evidence="1">
    <location>
        <begin position="1"/>
        <end position="85"/>
    </location>
</feature>
<name>A0A2B7Z4U8_POLH7</name>
<evidence type="ECO:0000256" key="1">
    <source>
        <dbReference type="SAM" id="MobiDB-lite"/>
    </source>
</evidence>
<feature type="compositionally biased region" description="Basic and acidic residues" evidence="1">
    <location>
        <begin position="264"/>
        <end position="275"/>
    </location>
</feature>
<proteinExistence type="predicted"/>
<feature type="compositionally biased region" description="Basic residues" evidence="1">
    <location>
        <begin position="126"/>
        <end position="138"/>
    </location>
</feature>
<feature type="region of interest" description="Disordered" evidence="1">
    <location>
        <begin position="264"/>
        <end position="346"/>
    </location>
</feature>
<sequence>MLAARDQENLVHAHQTAAAAKPMNQGLRQLQPKTPGNRAPKTPFKIPLNDENNPLAFGGGKRTVKGGNTQNENLLRPGKDGMGDRNAFVTPLGPRNRAPLGMKTTNAKANAFQTPAAPLGTVKPAKTGRRSSTVKKVKQLQPQTQQAKTQPKGSDTLEEVREVEFAHPVPKPLPDPPEDITYNTDFPQFKGQNFARGWDRLYADEVGEDGLTRQQRDMSDAYDKQIDELIQQQVDNMELLDINVRQFPDEPCVDEIVATTLQEREDKAKASRAERSVSTTKARSAARALSQTSSRTTLVSRPKTTAASRSRLASVLSRPKKQPTPSNPSSMRHTAAAASSRTTVGYTRGRAVSSTLREKSCNRSISRSSSKNILAPEKYMELYGSPPFGSEMWSRCKAAGLFDPEPSDADDIADAVPCIFEEDEESANFQLTL</sequence>
<reference evidence="2 3" key="1">
    <citation type="submission" date="2017-10" db="EMBL/GenBank/DDBJ databases">
        <title>Comparative genomics in systemic dimorphic fungi from Ajellomycetaceae.</title>
        <authorList>
            <person name="Munoz J.F."/>
            <person name="Mcewen J.G."/>
            <person name="Clay O.K."/>
            <person name="Cuomo C.A."/>
        </authorList>
    </citation>
    <scope>NUCLEOTIDE SEQUENCE [LARGE SCALE GENOMIC DNA]</scope>
    <source>
        <strain evidence="2 3">UAMH7299</strain>
    </source>
</reference>
<dbReference type="EMBL" id="PDNA01000003">
    <property type="protein sequence ID" value="PGH27867.1"/>
    <property type="molecule type" value="Genomic_DNA"/>
</dbReference>
<feature type="compositionally biased region" description="Low complexity" evidence="1">
    <location>
        <begin position="306"/>
        <end position="317"/>
    </location>
</feature>
<protein>
    <submittedName>
        <fullName evidence="2">Uncharacterized protein</fullName>
    </submittedName>
</protein>
<dbReference type="OrthoDB" id="4203016at2759"/>
<accession>A0A2B7Z4U8</accession>